<evidence type="ECO:0000256" key="2">
    <source>
        <dbReference type="ARBA" id="ARBA00023015"/>
    </source>
</evidence>
<dbReference type="InterPro" id="IPR036955">
    <property type="entry name" value="AP2/ERF_dom_sf"/>
</dbReference>
<evidence type="ECO:0000313" key="8">
    <source>
        <dbReference type="EMBL" id="RLN01021.1"/>
    </source>
</evidence>
<dbReference type="PRINTS" id="PR00367">
    <property type="entry name" value="ETHRSPELEMNT"/>
</dbReference>
<dbReference type="GO" id="GO:0005634">
    <property type="term" value="C:nucleus"/>
    <property type="evidence" value="ECO:0007669"/>
    <property type="project" value="UniProtKB-SubCell"/>
</dbReference>
<comment type="caution">
    <text evidence="8">The sequence shown here is derived from an EMBL/GenBank/DDBJ whole genome shotgun (WGS) entry which is preliminary data.</text>
</comment>
<dbReference type="PROSITE" id="PS51032">
    <property type="entry name" value="AP2_ERF"/>
    <property type="match status" value="1"/>
</dbReference>
<dbReference type="CDD" id="cd00018">
    <property type="entry name" value="AP2"/>
    <property type="match status" value="1"/>
</dbReference>
<keyword evidence="3" id="KW-0238">DNA-binding</keyword>
<comment type="subcellular location">
    <subcellularLocation>
        <location evidence="1">Nucleus</location>
    </subcellularLocation>
</comment>
<dbReference type="PANTHER" id="PTHR31194">
    <property type="entry name" value="SHN SHINE , DNA BINDING / TRANSCRIPTION FACTOR"/>
    <property type="match status" value="1"/>
</dbReference>
<organism evidence="8 9">
    <name type="scientific">Panicum miliaceum</name>
    <name type="common">Proso millet</name>
    <name type="synonym">Broomcorn millet</name>
    <dbReference type="NCBI Taxonomy" id="4540"/>
    <lineage>
        <taxon>Eukaryota</taxon>
        <taxon>Viridiplantae</taxon>
        <taxon>Streptophyta</taxon>
        <taxon>Embryophyta</taxon>
        <taxon>Tracheophyta</taxon>
        <taxon>Spermatophyta</taxon>
        <taxon>Magnoliopsida</taxon>
        <taxon>Liliopsida</taxon>
        <taxon>Poales</taxon>
        <taxon>Poaceae</taxon>
        <taxon>PACMAD clade</taxon>
        <taxon>Panicoideae</taxon>
        <taxon>Panicodae</taxon>
        <taxon>Paniceae</taxon>
        <taxon>Panicinae</taxon>
        <taxon>Panicum</taxon>
        <taxon>Panicum sect. Panicum</taxon>
    </lineage>
</organism>
<keyword evidence="5" id="KW-0539">Nucleus</keyword>
<evidence type="ECO:0000256" key="5">
    <source>
        <dbReference type="ARBA" id="ARBA00023242"/>
    </source>
</evidence>
<dbReference type="OrthoDB" id="682005at2759"/>
<feature type="compositionally biased region" description="Acidic residues" evidence="6">
    <location>
        <begin position="33"/>
        <end position="44"/>
    </location>
</feature>
<evidence type="ECO:0000256" key="6">
    <source>
        <dbReference type="SAM" id="MobiDB-lite"/>
    </source>
</evidence>
<keyword evidence="4" id="KW-0804">Transcription</keyword>
<dbReference type="InterPro" id="IPR001471">
    <property type="entry name" value="AP2/ERF_dom"/>
</dbReference>
<dbReference type="AlphaFoldDB" id="A0A3L6RFM9"/>
<dbReference type="Gene3D" id="3.30.730.10">
    <property type="entry name" value="AP2/ERF domain"/>
    <property type="match status" value="1"/>
</dbReference>
<keyword evidence="9" id="KW-1185">Reference proteome</keyword>
<evidence type="ECO:0000259" key="7">
    <source>
        <dbReference type="PROSITE" id="PS51032"/>
    </source>
</evidence>
<dbReference type="SUPFAM" id="SSF54171">
    <property type="entry name" value="DNA-binding domain"/>
    <property type="match status" value="1"/>
</dbReference>
<evidence type="ECO:0000256" key="1">
    <source>
        <dbReference type="ARBA" id="ARBA00004123"/>
    </source>
</evidence>
<accession>A0A3L6RFM9</accession>
<evidence type="ECO:0000256" key="3">
    <source>
        <dbReference type="ARBA" id="ARBA00023125"/>
    </source>
</evidence>
<gene>
    <name evidence="8" type="ORF">C2845_PM06G26860</name>
</gene>
<reference evidence="9" key="1">
    <citation type="journal article" date="2019" name="Nat. Commun.">
        <title>The genome of broomcorn millet.</title>
        <authorList>
            <person name="Zou C."/>
            <person name="Miki D."/>
            <person name="Li D."/>
            <person name="Tang Q."/>
            <person name="Xiao L."/>
            <person name="Rajput S."/>
            <person name="Deng P."/>
            <person name="Jia W."/>
            <person name="Huang R."/>
            <person name="Zhang M."/>
            <person name="Sun Y."/>
            <person name="Hu J."/>
            <person name="Fu X."/>
            <person name="Schnable P.S."/>
            <person name="Li F."/>
            <person name="Zhang H."/>
            <person name="Feng B."/>
            <person name="Zhu X."/>
            <person name="Liu R."/>
            <person name="Schnable J.C."/>
            <person name="Zhu J.-K."/>
            <person name="Zhang H."/>
        </authorList>
    </citation>
    <scope>NUCLEOTIDE SEQUENCE [LARGE SCALE GENOMIC DNA]</scope>
</reference>
<dbReference type="SMART" id="SM00380">
    <property type="entry name" value="AP2"/>
    <property type="match status" value="1"/>
</dbReference>
<dbReference type="Pfam" id="PF00847">
    <property type="entry name" value="AP2"/>
    <property type="match status" value="1"/>
</dbReference>
<protein>
    <submittedName>
        <fullName evidence="8">Ethylene-responsive transcription factor CRF3-like</fullName>
    </submittedName>
</protein>
<dbReference type="InterPro" id="IPR016177">
    <property type="entry name" value="DNA-bd_dom_sf"/>
</dbReference>
<dbReference type="GO" id="GO:0003700">
    <property type="term" value="F:DNA-binding transcription factor activity"/>
    <property type="evidence" value="ECO:0007669"/>
    <property type="project" value="InterPro"/>
</dbReference>
<sequence>MSSADSLASGRSRRAGPPLPRPKRVRVYFVDADATDTDSSGDEDERAKRRVREVIDIDVEAAGSAPAALALVPPKKRPLHFSAAAALARRRAAAAGFRRPYRGVRLRPWGKFAAEIRDPAQRKRLWLGTFDTAEEAAAVYDDAALRLKGSQAVVNFPSAPVAPSPRMKLRPRREIPCPEAAATASDPEGDDDDSTHASPLAAPSPAPLEPEPQAADAAAPFCPFASPTSVLRYGPDEVAGAPALPAFDFLYGELGDIGAVAAPSKAAAAEFDWLPWWEGEDFVTATALTPSAGAAAVSVVNQLQRSLFIPIFLCSKLESDDLTSKR</sequence>
<proteinExistence type="predicted"/>
<dbReference type="InterPro" id="IPR050913">
    <property type="entry name" value="AP2/ERF_ERF"/>
</dbReference>
<evidence type="ECO:0000313" key="9">
    <source>
        <dbReference type="Proteomes" id="UP000275267"/>
    </source>
</evidence>
<dbReference type="GO" id="GO:0003677">
    <property type="term" value="F:DNA binding"/>
    <property type="evidence" value="ECO:0007669"/>
    <property type="project" value="UniProtKB-KW"/>
</dbReference>
<feature type="domain" description="AP2/ERF" evidence="7">
    <location>
        <begin position="100"/>
        <end position="157"/>
    </location>
</feature>
<dbReference type="EMBL" id="PQIB02000009">
    <property type="protein sequence ID" value="RLN01021.1"/>
    <property type="molecule type" value="Genomic_DNA"/>
</dbReference>
<feature type="region of interest" description="Disordered" evidence="6">
    <location>
        <begin position="179"/>
        <end position="215"/>
    </location>
</feature>
<keyword evidence="2" id="KW-0805">Transcription regulation</keyword>
<feature type="region of interest" description="Disordered" evidence="6">
    <location>
        <begin position="1"/>
        <end position="47"/>
    </location>
</feature>
<dbReference type="FunFam" id="3.30.730.10:FF:000001">
    <property type="entry name" value="Ethylene-responsive transcription factor 2"/>
    <property type="match status" value="1"/>
</dbReference>
<name>A0A3L6RFM9_PANMI</name>
<dbReference type="PANTHER" id="PTHR31194:SF166">
    <property type="entry name" value="PATHOGENESIS-RELATED GENES TRANSCRIPTIONAL ACTIVATOR PTI6"/>
    <property type="match status" value="1"/>
</dbReference>
<dbReference type="Proteomes" id="UP000275267">
    <property type="component" value="Unassembled WGS sequence"/>
</dbReference>
<evidence type="ECO:0000256" key="4">
    <source>
        <dbReference type="ARBA" id="ARBA00023163"/>
    </source>
</evidence>
<dbReference type="STRING" id="4540.A0A3L6RFM9"/>